<organism evidence="2">
    <name type="scientific">Arcella intermedia</name>
    <dbReference type="NCBI Taxonomy" id="1963864"/>
    <lineage>
        <taxon>Eukaryota</taxon>
        <taxon>Amoebozoa</taxon>
        <taxon>Tubulinea</taxon>
        <taxon>Elardia</taxon>
        <taxon>Arcellinida</taxon>
        <taxon>Sphaerothecina</taxon>
        <taxon>Arcellidae</taxon>
        <taxon>Arcella</taxon>
    </lineage>
</organism>
<dbReference type="InterPro" id="IPR029063">
    <property type="entry name" value="SAM-dependent_MTases_sf"/>
</dbReference>
<sequence>MRERRDPAKLKTETLSSVFKVSLNRKLEESNILNRVLLGFRLSDPASCLSLGAYKEVGLVTKQLSGVFPAGTLPPEFGSEGEVVGVACGLNHYMGMRGASEWEKKGIAVRALGERRIYPFYSVFAPTQQRYVQLLEEFVIRNPSLIKDGSVILDAGSGSGVLALLLATLAQKQLKKVSVVCSDMNPNAIDCIKHNARLILGDKANLVTVCCDVYPPRSNKDQKDVESKQPEKVEDVGEKEETLKESEEIEKNVGVDPSELGLKEQVVVDGNMEGLEKVELGEVEKGEEGSEEEDLLNAPLQEGNIHNVPKKKKKLLKSKKTKLKSKTKKVITKKAEKQDLEVIQKEMEEKYQLIVSNPPYLIIEDDTLKNLDIGSYDVNGAFIKKLISEANENLAEDGKMLLIYSDLGANLGLQPADLIQNLCALHNLQIEQTIRSSSNPPKELPITLPEKVEHLKKHSDYLLMVISKKV</sequence>
<dbReference type="PROSITE" id="PS00092">
    <property type="entry name" value="N6_MTASE"/>
    <property type="match status" value="1"/>
</dbReference>
<dbReference type="EMBL" id="GIBP01001721">
    <property type="protein sequence ID" value="NDV30690.1"/>
    <property type="molecule type" value="Transcribed_RNA"/>
</dbReference>
<evidence type="ECO:0000256" key="1">
    <source>
        <dbReference type="SAM" id="MobiDB-lite"/>
    </source>
</evidence>
<dbReference type="AlphaFoldDB" id="A0A6B2L118"/>
<dbReference type="PANTHER" id="PTHR18895">
    <property type="entry name" value="HEMK METHYLTRANSFERASE"/>
    <property type="match status" value="1"/>
</dbReference>
<protein>
    <recommendedName>
        <fullName evidence="3">Methyltransferase small domain-containing protein</fullName>
    </recommendedName>
</protein>
<feature type="region of interest" description="Disordered" evidence="1">
    <location>
        <begin position="218"/>
        <end position="247"/>
    </location>
</feature>
<dbReference type="SUPFAM" id="SSF53335">
    <property type="entry name" value="S-adenosyl-L-methionine-dependent methyltransferases"/>
    <property type="match status" value="1"/>
</dbReference>
<dbReference type="InterPro" id="IPR002052">
    <property type="entry name" value="DNA_methylase_N6_adenine_CS"/>
</dbReference>
<dbReference type="InterPro" id="IPR050320">
    <property type="entry name" value="N5-glutamine_MTase"/>
</dbReference>
<accession>A0A6B2L118</accession>
<dbReference type="GO" id="GO:0032259">
    <property type="term" value="P:methylation"/>
    <property type="evidence" value="ECO:0007669"/>
    <property type="project" value="InterPro"/>
</dbReference>
<evidence type="ECO:0008006" key="3">
    <source>
        <dbReference type="Google" id="ProtNLM"/>
    </source>
</evidence>
<dbReference type="PANTHER" id="PTHR18895:SF74">
    <property type="entry name" value="MTRF1L RELEASE FACTOR GLUTAMINE METHYLTRANSFERASE"/>
    <property type="match status" value="1"/>
</dbReference>
<dbReference type="GO" id="GO:0036009">
    <property type="term" value="F:protein-glutamine N-methyltransferase activity"/>
    <property type="evidence" value="ECO:0007669"/>
    <property type="project" value="TreeGrafter"/>
</dbReference>
<proteinExistence type="predicted"/>
<evidence type="ECO:0000313" key="2">
    <source>
        <dbReference type="EMBL" id="NDV30690.1"/>
    </source>
</evidence>
<name>A0A6B2L118_9EUKA</name>
<dbReference type="GO" id="GO:0003676">
    <property type="term" value="F:nucleic acid binding"/>
    <property type="evidence" value="ECO:0007669"/>
    <property type="project" value="InterPro"/>
</dbReference>
<reference evidence="2" key="1">
    <citation type="journal article" date="2020" name="J. Eukaryot. Microbiol.">
        <title>De novo Sequencing, Assembly and Annotation of the Transcriptome for the Free-Living Testate Amoeba Arcella intermedia.</title>
        <authorList>
            <person name="Ribeiro G.M."/>
            <person name="Porfirio-Sousa A.L."/>
            <person name="Maurer-Alcala X.X."/>
            <person name="Katz L.A."/>
            <person name="Lahr D.J.G."/>
        </authorList>
    </citation>
    <scope>NUCLEOTIDE SEQUENCE</scope>
</reference>
<dbReference type="Gene3D" id="3.40.50.150">
    <property type="entry name" value="Vaccinia Virus protein VP39"/>
    <property type="match status" value="2"/>
</dbReference>